<keyword evidence="7" id="KW-0406">Ion transport</keyword>
<feature type="transmembrane region" description="Helical" evidence="10">
    <location>
        <begin position="358"/>
        <end position="382"/>
    </location>
</feature>
<dbReference type="Proteomes" id="UP000249008">
    <property type="component" value="Chromosome 1"/>
</dbReference>
<feature type="transmembrane region" description="Helical" evidence="10">
    <location>
        <begin position="20"/>
        <end position="42"/>
    </location>
</feature>
<dbReference type="GO" id="GO:0042910">
    <property type="term" value="F:xenobiotic transmembrane transporter activity"/>
    <property type="evidence" value="ECO:0007669"/>
    <property type="project" value="InterPro"/>
</dbReference>
<feature type="transmembrane region" description="Helical" evidence="10">
    <location>
        <begin position="416"/>
        <end position="439"/>
    </location>
</feature>
<evidence type="ECO:0000313" key="12">
    <source>
        <dbReference type="Proteomes" id="UP000249008"/>
    </source>
</evidence>
<feature type="transmembrane region" description="Helical" evidence="10">
    <location>
        <begin position="284"/>
        <end position="306"/>
    </location>
</feature>
<evidence type="ECO:0000256" key="3">
    <source>
        <dbReference type="ARBA" id="ARBA00022449"/>
    </source>
</evidence>
<dbReference type="EMBL" id="LS483487">
    <property type="protein sequence ID" value="SQJ00414.1"/>
    <property type="molecule type" value="Genomic_DNA"/>
</dbReference>
<feature type="transmembrane region" description="Helical" evidence="10">
    <location>
        <begin position="318"/>
        <end position="338"/>
    </location>
</feature>
<evidence type="ECO:0000256" key="8">
    <source>
        <dbReference type="ARBA" id="ARBA00023136"/>
    </source>
</evidence>
<evidence type="ECO:0000256" key="7">
    <source>
        <dbReference type="ARBA" id="ARBA00023065"/>
    </source>
</evidence>
<dbReference type="GO" id="GO:0006811">
    <property type="term" value="P:monoatomic ion transport"/>
    <property type="evidence" value="ECO:0007669"/>
    <property type="project" value="UniProtKB-KW"/>
</dbReference>
<evidence type="ECO:0000313" key="11">
    <source>
        <dbReference type="EMBL" id="SQJ00414.1"/>
    </source>
</evidence>
<feature type="transmembrane region" description="Helical" evidence="10">
    <location>
        <begin position="95"/>
        <end position="116"/>
    </location>
</feature>
<keyword evidence="4" id="KW-1003">Cell membrane</keyword>
<gene>
    <name evidence="11" type="primary">mepA_5</name>
    <name evidence="11" type="ORF">NCTC12112_00711</name>
</gene>
<evidence type="ECO:0000256" key="9">
    <source>
        <dbReference type="ARBA" id="ARBA00031636"/>
    </source>
</evidence>
<sequence>MKKFENDLSKGNVVKQLIKFSIPFLISNLIQTLYSVADMVIVGRYAATTSMSGVANGSQVQFMITNMVMGFTVGGTVLVAQYLGIGNRKAMKETISTLFTTLLVVAVIITTLMIFTMDPLLRLIQTPAEAFSETRAYFFVTTLGTIFIFGYNALSAVMRGMGDSKNPLYFVAIACVINIGLDLLLVAKYGMGAGGAAIATVISQAVSMILCVIYLKKNGFIFDFKPSSFKFYKDRFDLLLKIGIPTSAQNAIVSVSFLFLTALANTFGVSASAAVGAVSKLNSFAILPTVAVSASVSAMSAQNIGARQIRRAVQTLKTGIVFSLGISFVIFLVMRIFPEECLSMFGEDKEMIERGVEYLSAISYDYILVPFVFCMNGLFIGAGHTKFSFINSASASLFIRIPACYFLGIFLDKGLYGLGLGAPLASMFGVLMGAIFFFSKKWMRAVIVKE</sequence>
<dbReference type="RefSeq" id="WP_005976224.1">
    <property type="nucleotide sequence ID" value="NZ_CABKNW010000001.1"/>
</dbReference>
<dbReference type="InterPro" id="IPR048279">
    <property type="entry name" value="MdtK-like"/>
</dbReference>
<feature type="transmembrane region" description="Helical" evidence="10">
    <location>
        <begin position="136"/>
        <end position="154"/>
    </location>
</feature>
<keyword evidence="5 10" id="KW-0812">Transmembrane</keyword>
<feature type="transmembrane region" description="Helical" evidence="10">
    <location>
        <begin position="166"/>
        <end position="187"/>
    </location>
</feature>
<keyword evidence="8 10" id="KW-0472">Membrane</keyword>
<evidence type="ECO:0000256" key="1">
    <source>
        <dbReference type="ARBA" id="ARBA00004651"/>
    </source>
</evidence>
<feature type="transmembrane region" description="Helical" evidence="10">
    <location>
        <begin position="62"/>
        <end position="83"/>
    </location>
</feature>
<organism evidence="11 12">
    <name type="scientific">Fusobacterium ulcerans</name>
    <dbReference type="NCBI Taxonomy" id="861"/>
    <lineage>
        <taxon>Bacteria</taxon>
        <taxon>Fusobacteriati</taxon>
        <taxon>Fusobacteriota</taxon>
        <taxon>Fusobacteriia</taxon>
        <taxon>Fusobacteriales</taxon>
        <taxon>Fusobacteriaceae</taxon>
        <taxon>Fusobacterium</taxon>
    </lineage>
</organism>
<accession>A0AAX1TQG5</accession>
<dbReference type="Pfam" id="PF01554">
    <property type="entry name" value="MatE"/>
    <property type="match status" value="2"/>
</dbReference>
<name>A0AAX1TQG5_9FUSO</name>
<dbReference type="NCBIfam" id="TIGR00797">
    <property type="entry name" value="matE"/>
    <property type="match status" value="1"/>
</dbReference>
<evidence type="ECO:0000256" key="6">
    <source>
        <dbReference type="ARBA" id="ARBA00022989"/>
    </source>
</evidence>
<evidence type="ECO:0000256" key="5">
    <source>
        <dbReference type="ARBA" id="ARBA00022692"/>
    </source>
</evidence>
<keyword evidence="6 10" id="KW-1133">Transmembrane helix</keyword>
<dbReference type="PANTHER" id="PTHR43298">
    <property type="entry name" value="MULTIDRUG RESISTANCE PROTEIN NORM-RELATED"/>
    <property type="match status" value="1"/>
</dbReference>
<dbReference type="GeneID" id="78455298"/>
<feature type="transmembrane region" description="Helical" evidence="10">
    <location>
        <begin position="251"/>
        <end position="278"/>
    </location>
</feature>
<evidence type="ECO:0000256" key="10">
    <source>
        <dbReference type="SAM" id="Phobius"/>
    </source>
</evidence>
<keyword evidence="3" id="KW-0050">Antiport</keyword>
<feature type="transmembrane region" description="Helical" evidence="10">
    <location>
        <begin position="193"/>
        <end position="215"/>
    </location>
</feature>
<dbReference type="InterPro" id="IPR002528">
    <property type="entry name" value="MATE_fam"/>
</dbReference>
<keyword evidence="2" id="KW-0813">Transport</keyword>
<feature type="transmembrane region" description="Helical" evidence="10">
    <location>
        <begin position="389"/>
        <end position="410"/>
    </location>
</feature>
<comment type="subcellular location">
    <subcellularLocation>
        <location evidence="1">Cell membrane</location>
        <topology evidence="1">Multi-pass membrane protein</topology>
    </subcellularLocation>
</comment>
<reference evidence="11 12" key="1">
    <citation type="submission" date="2018-06" db="EMBL/GenBank/DDBJ databases">
        <authorList>
            <consortium name="Pathogen Informatics"/>
            <person name="Doyle S."/>
        </authorList>
    </citation>
    <scope>NUCLEOTIDE SEQUENCE [LARGE SCALE GENOMIC DNA]</scope>
    <source>
        <strain evidence="11 12">NCTC12112</strain>
    </source>
</reference>
<dbReference type="GO" id="GO:0005886">
    <property type="term" value="C:plasma membrane"/>
    <property type="evidence" value="ECO:0007669"/>
    <property type="project" value="UniProtKB-SubCell"/>
</dbReference>
<dbReference type="PANTHER" id="PTHR43298:SF2">
    <property type="entry name" value="FMN_FAD EXPORTER YEEO-RELATED"/>
    <property type="match status" value="1"/>
</dbReference>
<dbReference type="AlphaFoldDB" id="A0AAX1TQG5"/>
<dbReference type="CDD" id="cd13138">
    <property type="entry name" value="MATE_yoeA_like"/>
    <property type="match status" value="1"/>
</dbReference>
<dbReference type="InterPro" id="IPR050222">
    <property type="entry name" value="MATE_MdtK"/>
</dbReference>
<protein>
    <recommendedName>
        <fullName evidence="9">Multidrug-efflux transporter</fullName>
    </recommendedName>
</protein>
<dbReference type="KEGG" id="ful:C4N20_10775"/>
<proteinExistence type="predicted"/>
<dbReference type="PIRSF" id="PIRSF006603">
    <property type="entry name" value="DinF"/>
    <property type="match status" value="1"/>
</dbReference>
<evidence type="ECO:0000256" key="4">
    <source>
        <dbReference type="ARBA" id="ARBA00022475"/>
    </source>
</evidence>
<dbReference type="GO" id="GO:0015297">
    <property type="term" value="F:antiporter activity"/>
    <property type="evidence" value="ECO:0007669"/>
    <property type="project" value="UniProtKB-KW"/>
</dbReference>
<evidence type="ECO:0000256" key="2">
    <source>
        <dbReference type="ARBA" id="ARBA00022448"/>
    </source>
</evidence>